<dbReference type="FunFam" id="2.40.50.140:FF:000009">
    <property type="entry name" value="Elongation factor P"/>
    <property type="match status" value="1"/>
</dbReference>
<comment type="similarity">
    <text evidence="3 8">Belongs to the elongation factor P family.</text>
</comment>
<evidence type="ECO:0000256" key="3">
    <source>
        <dbReference type="ARBA" id="ARBA00009479"/>
    </source>
</evidence>
<comment type="pathway">
    <text evidence="2 8">Protein biosynthesis; polypeptide chain elongation.</text>
</comment>
<dbReference type="InterPro" id="IPR020599">
    <property type="entry name" value="Transl_elong_fac_P/YeiP"/>
</dbReference>
<evidence type="ECO:0000256" key="7">
    <source>
        <dbReference type="ARBA" id="ARBA00025469"/>
    </source>
</evidence>
<dbReference type="InterPro" id="IPR012340">
    <property type="entry name" value="NA-bd_OB-fold"/>
</dbReference>
<feature type="domain" description="Translation elongation factor P/YeiP central" evidence="11">
    <location>
        <begin position="124"/>
        <end position="179"/>
    </location>
</feature>
<dbReference type="InterPro" id="IPR014722">
    <property type="entry name" value="Rib_uL2_dom2"/>
</dbReference>
<dbReference type="Pfam" id="PF01132">
    <property type="entry name" value="EFP"/>
    <property type="match status" value="1"/>
</dbReference>
<dbReference type="Pfam" id="PF08207">
    <property type="entry name" value="EFP_N"/>
    <property type="match status" value="1"/>
</dbReference>
<dbReference type="GO" id="GO:0043043">
    <property type="term" value="P:peptide biosynthetic process"/>
    <property type="evidence" value="ECO:0007669"/>
    <property type="project" value="InterPro"/>
</dbReference>
<comment type="subcellular location">
    <subcellularLocation>
        <location evidence="1 8">Cytoplasm</location>
    </subcellularLocation>
</comment>
<dbReference type="GO" id="GO:0005829">
    <property type="term" value="C:cytosol"/>
    <property type="evidence" value="ECO:0007669"/>
    <property type="project" value="UniProtKB-ARBA"/>
</dbReference>
<dbReference type="FunFam" id="2.30.30.30:FF:000003">
    <property type="entry name" value="Elongation factor P"/>
    <property type="match status" value="1"/>
</dbReference>
<dbReference type="Proteomes" id="UP000290365">
    <property type="component" value="Chromosome"/>
</dbReference>
<evidence type="ECO:0000259" key="10">
    <source>
        <dbReference type="SMART" id="SM00841"/>
    </source>
</evidence>
<keyword evidence="5 8" id="KW-0251">Elongation factor</keyword>
<evidence type="ECO:0000256" key="4">
    <source>
        <dbReference type="ARBA" id="ARBA00022490"/>
    </source>
</evidence>
<dbReference type="PANTHER" id="PTHR30053:SF12">
    <property type="entry name" value="ELONGATION FACTOR P (EF-P) FAMILY PROTEIN"/>
    <property type="match status" value="1"/>
</dbReference>
<dbReference type="InterPro" id="IPR001059">
    <property type="entry name" value="Transl_elong_P/YeiP_cen"/>
</dbReference>
<dbReference type="PANTHER" id="PTHR30053">
    <property type="entry name" value="ELONGATION FACTOR P"/>
    <property type="match status" value="1"/>
</dbReference>
<dbReference type="AlphaFoldDB" id="A0A4P6JSP5"/>
<dbReference type="UniPathway" id="UPA00345"/>
<evidence type="ECO:0000256" key="8">
    <source>
        <dbReference type="HAMAP-Rule" id="MF_00141"/>
    </source>
</evidence>
<evidence type="ECO:0000256" key="2">
    <source>
        <dbReference type="ARBA" id="ARBA00004815"/>
    </source>
</evidence>
<reference evidence="12 13" key="1">
    <citation type="submission" date="2019-01" db="EMBL/GenBank/DDBJ databases">
        <title>Ktedonosporobacter rubrisoli SCAWS-G2.</title>
        <authorList>
            <person name="Huang Y."/>
            <person name="Yan B."/>
        </authorList>
    </citation>
    <scope>NUCLEOTIDE SEQUENCE [LARGE SCALE GENOMIC DNA]</scope>
    <source>
        <strain evidence="12 13">SCAWS-G2</strain>
    </source>
</reference>
<protein>
    <recommendedName>
        <fullName evidence="8 9">Elongation factor P</fullName>
        <shortName evidence="8">EF-P</shortName>
    </recommendedName>
</protein>
<dbReference type="InterPro" id="IPR013852">
    <property type="entry name" value="Transl_elong_P/YeiP_CS"/>
</dbReference>
<dbReference type="EMBL" id="CP035758">
    <property type="protein sequence ID" value="QBD78293.1"/>
    <property type="molecule type" value="Genomic_DNA"/>
</dbReference>
<dbReference type="CDD" id="cd04470">
    <property type="entry name" value="S1_EF-P_repeat_1"/>
    <property type="match status" value="1"/>
</dbReference>
<dbReference type="NCBIfam" id="NF001810">
    <property type="entry name" value="PRK00529.1"/>
    <property type="match status" value="1"/>
</dbReference>
<proteinExistence type="inferred from homology"/>
<dbReference type="SUPFAM" id="SSF50104">
    <property type="entry name" value="Translation proteins SH3-like domain"/>
    <property type="match status" value="1"/>
</dbReference>
<organism evidence="12 13">
    <name type="scientific">Ktedonosporobacter rubrisoli</name>
    <dbReference type="NCBI Taxonomy" id="2509675"/>
    <lineage>
        <taxon>Bacteria</taxon>
        <taxon>Bacillati</taxon>
        <taxon>Chloroflexota</taxon>
        <taxon>Ktedonobacteria</taxon>
        <taxon>Ktedonobacterales</taxon>
        <taxon>Ktedonosporobacteraceae</taxon>
        <taxon>Ktedonosporobacter</taxon>
    </lineage>
</organism>
<dbReference type="InterPro" id="IPR011768">
    <property type="entry name" value="Transl_elongation_fac_P"/>
</dbReference>
<dbReference type="SMART" id="SM00841">
    <property type="entry name" value="Elong-fact-P_C"/>
    <property type="match status" value="1"/>
</dbReference>
<dbReference type="FunFam" id="2.40.50.140:FF:000004">
    <property type="entry name" value="Elongation factor P"/>
    <property type="match status" value="1"/>
</dbReference>
<dbReference type="KEGG" id="kbs:EPA93_20735"/>
<evidence type="ECO:0000256" key="5">
    <source>
        <dbReference type="ARBA" id="ARBA00022768"/>
    </source>
</evidence>
<dbReference type="CDD" id="cd05794">
    <property type="entry name" value="S1_EF-P_repeat_2"/>
    <property type="match status" value="1"/>
</dbReference>
<dbReference type="HAMAP" id="MF_00141">
    <property type="entry name" value="EF_P"/>
    <property type="match status" value="1"/>
</dbReference>
<dbReference type="InterPro" id="IPR013185">
    <property type="entry name" value="Transl_elong_KOW-like"/>
</dbReference>
<feature type="domain" description="Elongation factor P C-terminal" evidence="10">
    <location>
        <begin position="187"/>
        <end position="242"/>
    </location>
</feature>
<dbReference type="InterPro" id="IPR008991">
    <property type="entry name" value="Translation_prot_SH3-like_sf"/>
</dbReference>
<dbReference type="GO" id="GO:0003746">
    <property type="term" value="F:translation elongation factor activity"/>
    <property type="evidence" value="ECO:0007669"/>
    <property type="project" value="UniProtKB-UniRule"/>
</dbReference>
<accession>A0A4P6JSP5</accession>
<evidence type="ECO:0000256" key="1">
    <source>
        <dbReference type="ARBA" id="ARBA00004496"/>
    </source>
</evidence>
<dbReference type="Gene3D" id="2.40.50.140">
    <property type="entry name" value="Nucleic acid-binding proteins"/>
    <property type="match status" value="2"/>
</dbReference>
<evidence type="ECO:0000256" key="9">
    <source>
        <dbReference type="NCBIfam" id="TIGR00038"/>
    </source>
</evidence>
<gene>
    <name evidence="8 12" type="primary">efp</name>
    <name evidence="12" type="ORF">EPA93_20735</name>
</gene>
<dbReference type="NCBIfam" id="TIGR00038">
    <property type="entry name" value="efp"/>
    <property type="match status" value="1"/>
</dbReference>
<evidence type="ECO:0000313" key="12">
    <source>
        <dbReference type="EMBL" id="QBD78293.1"/>
    </source>
</evidence>
<dbReference type="Gene3D" id="2.30.30.30">
    <property type="match status" value="1"/>
</dbReference>
<dbReference type="SUPFAM" id="SSF50249">
    <property type="entry name" value="Nucleic acid-binding proteins"/>
    <property type="match status" value="2"/>
</dbReference>
<dbReference type="InterPro" id="IPR015365">
    <property type="entry name" value="Elong-fact-P_C"/>
</dbReference>
<dbReference type="PROSITE" id="PS01275">
    <property type="entry name" value="EFP"/>
    <property type="match status" value="1"/>
</dbReference>
<sequence>MLVGASIKKWCWLCWDFLPVSLLRNQPEDVLLAVYLSCFVLNPVILPIVLRGDTPLGNATTADFRNGMVIRYNNELWTITEFHHVSPGNWRAFVRTRLKNLKNGRVIEQRFNAGTDIDEVRVEHQNWQFLYVDGDDYIFMNTETFDQRPVPKEMFGDAIKFLKEQDVVEMLVDDNENTIAIELPNFLELRVESAEPGVRGDTATNVTKPATLETGAIVNVPLFINPGDRIRVDTRTGQYVERVK</sequence>
<keyword evidence="6 8" id="KW-0648">Protein biosynthesis</keyword>
<dbReference type="Pfam" id="PF09285">
    <property type="entry name" value="Elong-fact-P_C"/>
    <property type="match status" value="1"/>
</dbReference>
<keyword evidence="4 8" id="KW-0963">Cytoplasm</keyword>
<evidence type="ECO:0000256" key="6">
    <source>
        <dbReference type="ARBA" id="ARBA00022917"/>
    </source>
</evidence>
<evidence type="ECO:0000259" key="11">
    <source>
        <dbReference type="SMART" id="SM01185"/>
    </source>
</evidence>
<comment type="function">
    <text evidence="7 8">Involved in peptide bond synthesis. Stimulates efficient translation and peptide-bond synthesis on native or reconstituted 70S ribosomes in vitro. Probably functions indirectly by altering the affinity of the ribosome for aminoacyl-tRNA, thus increasing their reactivity as acceptors for peptidyl transferase.</text>
</comment>
<dbReference type="OrthoDB" id="9801844at2"/>
<keyword evidence="13" id="KW-1185">Reference proteome</keyword>
<name>A0A4P6JSP5_KTERU</name>
<dbReference type="SMART" id="SM01185">
    <property type="entry name" value="EFP"/>
    <property type="match status" value="1"/>
</dbReference>
<evidence type="ECO:0000313" key="13">
    <source>
        <dbReference type="Proteomes" id="UP000290365"/>
    </source>
</evidence>